<dbReference type="PANTHER" id="PTHR32071">
    <property type="entry name" value="TRANSCRIPTIONAL REGULATORY PROTEIN"/>
    <property type="match status" value="1"/>
</dbReference>
<evidence type="ECO:0000313" key="2">
    <source>
        <dbReference type="Proteomes" id="UP000532204"/>
    </source>
</evidence>
<evidence type="ECO:0000313" key="1">
    <source>
        <dbReference type="EMBL" id="EFC9749098.1"/>
    </source>
</evidence>
<dbReference type="FunFam" id="3.40.50.300:FF:000006">
    <property type="entry name" value="DNA-binding transcriptional regulator NtrC"/>
    <property type="match status" value="1"/>
</dbReference>
<name>A0A3S7B6R1_ECOLX</name>
<dbReference type="RefSeq" id="WP_000417806.1">
    <property type="nucleotide sequence ID" value="NZ_BFIV01000140.1"/>
</dbReference>
<dbReference type="Pfam" id="PF02954">
    <property type="entry name" value="HTH_8"/>
    <property type="match status" value="1"/>
</dbReference>
<dbReference type="GO" id="GO:0043565">
    <property type="term" value="F:sequence-specific DNA binding"/>
    <property type="evidence" value="ECO:0007669"/>
    <property type="project" value="InterPro"/>
</dbReference>
<protein>
    <submittedName>
        <fullName evidence="1">Sigma-54-dependent transcriptional regulator</fullName>
    </submittedName>
</protein>
<dbReference type="SUPFAM" id="SSF55785">
    <property type="entry name" value="PYP-like sensor domain (PAS domain)"/>
    <property type="match status" value="1"/>
</dbReference>
<dbReference type="Pfam" id="PF25601">
    <property type="entry name" value="AAA_lid_14"/>
    <property type="match status" value="1"/>
</dbReference>
<dbReference type="EMBL" id="AASEBA010000011">
    <property type="protein sequence ID" value="EFC9749098.1"/>
    <property type="molecule type" value="Genomic_DNA"/>
</dbReference>
<dbReference type="CDD" id="cd00130">
    <property type="entry name" value="PAS"/>
    <property type="match status" value="1"/>
</dbReference>
<dbReference type="PROSITE" id="PS00688">
    <property type="entry name" value="SIGMA54_INTERACT_3"/>
    <property type="match status" value="1"/>
</dbReference>
<proteinExistence type="predicted"/>
<dbReference type="SUPFAM" id="SSF46689">
    <property type="entry name" value="Homeodomain-like"/>
    <property type="match status" value="1"/>
</dbReference>
<dbReference type="InterPro" id="IPR058031">
    <property type="entry name" value="AAA_lid_NorR"/>
</dbReference>
<dbReference type="InterPro" id="IPR000014">
    <property type="entry name" value="PAS"/>
</dbReference>
<dbReference type="Pfam" id="PF00158">
    <property type="entry name" value="Sigma54_activat"/>
    <property type="match status" value="1"/>
</dbReference>
<dbReference type="GO" id="GO:0006355">
    <property type="term" value="P:regulation of DNA-templated transcription"/>
    <property type="evidence" value="ECO:0007669"/>
    <property type="project" value="InterPro"/>
</dbReference>
<dbReference type="InterPro" id="IPR025662">
    <property type="entry name" value="Sigma_54_int_dom_ATP-bd_1"/>
</dbReference>
<organism evidence="1 2">
    <name type="scientific">Escherichia coli</name>
    <dbReference type="NCBI Taxonomy" id="562"/>
    <lineage>
        <taxon>Bacteria</taxon>
        <taxon>Pseudomonadati</taxon>
        <taxon>Pseudomonadota</taxon>
        <taxon>Gammaproteobacteria</taxon>
        <taxon>Enterobacterales</taxon>
        <taxon>Enterobacteriaceae</taxon>
        <taxon>Escherichia</taxon>
    </lineage>
</organism>
<dbReference type="OMA" id="WLFLMAF"/>
<dbReference type="GO" id="GO:0005524">
    <property type="term" value="F:ATP binding"/>
    <property type="evidence" value="ECO:0007669"/>
    <property type="project" value="InterPro"/>
</dbReference>
<dbReference type="CDD" id="cd00009">
    <property type="entry name" value="AAA"/>
    <property type="match status" value="1"/>
</dbReference>
<comment type="caution">
    <text evidence="1">The sequence shown here is derived from an EMBL/GenBank/DDBJ whole genome shotgun (WGS) entry which is preliminary data.</text>
</comment>
<dbReference type="SUPFAM" id="SSF52540">
    <property type="entry name" value="P-loop containing nucleoside triphosphate hydrolases"/>
    <property type="match status" value="1"/>
</dbReference>
<dbReference type="PROSITE" id="PS50045">
    <property type="entry name" value="SIGMA54_INTERACT_4"/>
    <property type="match status" value="1"/>
</dbReference>
<dbReference type="InterPro" id="IPR009057">
    <property type="entry name" value="Homeodomain-like_sf"/>
</dbReference>
<dbReference type="Proteomes" id="UP000532204">
    <property type="component" value="Unassembled WGS sequence"/>
</dbReference>
<dbReference type="InterPro" id="IPR035965">
    <property type="entry name" value="PAS-like_dom_sf"/>
</dbReference>
<dbReference type="Gene3D" id="1.10.8.60">
    <property type="match status" value="1"/>
</dbReference>
<dbReference type="PROSITE" id="PS00676">
    <property type="entry name" value="SIGMA54_INTERACT_2"/>
    <property type="match status" value="1"/>
</dbReference>
<dbReference type="InterPro" id="IPR025944">
    <property type="entry name" value="Sigma_54_int_dom_CS"/>
</dbReference>
<dbReference type="SMR" id="A0A3S7B6R1"/>
<dbReference type="Gene3D" id="3.40.50.300">
    <property type="entry name" value="P-loop containing nucleotide triphosphate hydrolases"/>
    <property type="match status" value="1"/>
</dbReference>
<dbReference type="PROSITE" id="PS50112">
    <property type="entry name" value="PAS"/>
    <property type="match status" value="1"/>
</dbReference>
<sequence length="592" mass="66054">MELATTQSVLMQIQPTIQRFARMLASVLQLEVEIVDENLCRVAGTGAYGKFLGRQLSGNSRLLRHVLETKTEKVVTQSRFDPLCEGCDSKENCREKAFLGTPVILQDRCVGVISLIAVTHEQQEHISDNLREFSDYVRHISTIFVSKLLEDQGPGDNISKIFATMIDNMDQGVLVVDDESRVQFVNQTALKTLGVVQNNIIGKPIRFRPLTFESNFTHGHMQHIVSWDDKSELIIGQLHNIQGRQLFLMAFHQSHTSFSVANAPDEPHIEQLVGECRVMRQLKRLISRIAPSPSSVMVVGESGTGKEVVARAIHKLSGRRNKPFIAINCAAIPEQLLESELFGYVKGAFTGASANGKTGLIQAANTGTLFLDEIGDMPLMLQAKLLRAIEAREILPIGASSPIQVDIRIISATNQNLAQFIAEGKFREDLFYRLNVIPITLPPLRERQEDIELLVHYFLHLHTRRLGSVYPGIAPDVVEILRKHRWPGNLRELSNLMEYLVNVVPSGEVIDSTLLPPNLLNNGTTEQSDVTEVSEAHLSLDDAGGTALEEMEKQMIREALSRHNSKKLVADELGIGIATLYRKIKKYELLNT</sequence>
<dbReference type="InterPro" id="IPR025943">
    <property type="entry name" value="Sigma_54_int_dom_ATP-bd_2"/>
</dbReference>
<dbReference type="Gene3D" id="1.10.10.60">
    <property type="entry name" value="Homeodomain-like"/>
    <property type="match status" value="1"/>
</dbReference>
<dbReference type="SMART" id="SM00091">
    <property type="entry name" value="PAS"/>
    <property type="match status" value="1"/>
</dbReference>
<dbReference type="Gene3D" id="3.30.450.20">
    <property type="entry name" value="PAS domain"/>
    <property type="match status" value="1"/>
</dbReference>
<dbReference type="Pfam" id="PF13188">
    <property type="entry name" value="PAS_8"/>
    <property type="match status" value="1"/>
</dbReference>
<dbReference type="SMART" id="SM00382">
    <property type="entry name" value="AAA"/>
    <property type="match status" value="1"/>
</dbReference>
<gene>
    <name evidence="1" type="ORF">E6D34_07395</name>
</gene>
<dbReference type="PANTHER" id="PTHR32071:SF117">
    <property type="entry name" value="PTS-DEPENDENT DIHYDROXYACETONE KINASE OPERON REGULATORY PROTEIN-RELATED"/>
    <property type="match status" value="1"/>
</dbReference>
<dbReference type="PROSITE" id="PS00675">
    <property type="entry name" value="SIGMA54_INTERACT_1"/>
    <property type="match status" value="1"/>
</dbReference>
<dbReference type="FunFam" id="1.10.8.60:FF:000098">
    <property type="entry name" value="Sigma-54-dependent transcriptional regulator YgeV"/>
    <property type="match status" value="1"/>
</dbReference>
<reference evidence="1 2" key="1">
    <citation type="submission" date="2019-05" db="EMBL/GenBank/DDBJ databases">
        <authorList>
            <consortium name="NARMS: The National Antimicrobial Resistance Monitoring System"/>
        </authorList>
    </citation>
    <scope>NUCLEOTIDE SEQUENCE [LARGE SCALE GENOMIC DNA]</scope>
    <source>
        <strain evidence="1 2">CVM N18EC122</strain>
    </source>
</reference>
<dbReference type="InterPro" id="IPR002197">
    <property type="entry name" value="HTH_Fis"/>
</dbReference>
<accession>A0A3S7B6R1</accession>
<dbReference type="InterPro" id="IPR002078">
    <property type="entry name" value="Sigma_54_int"/>
</dbReference>
<dbReference type="InterPro" id="IPR003593">
    <property type="entry name" value="AAA+_ATPase"/>
</dbReference>
<dbReference type="AlphaFoldDB" id="A0A3S7B6R1"/>
<dbReference type="InterPro" id="IPR027417">
    <property type="entry name" value="P-loop_NTPase"/>
</dbReference>